<keyword evidence="2" id="KW-0676">Redox-active center</keyword>
<dbReference type="GO" id="GO:0015038">
    <property type="term" value="F:glutathione disulfide oxidoreductase activity"/>
    <property type="evidence" value="ECO:0007669"/>
    <property type="project" value="TreeGrafter"/>
</dbReference>
<feature type="domain" description="Glutaredoxin" evidence="4">
    <location>
        <begin position="134"/>
        <end position="197"/>
    </location>
</feature>
<dbReference type="GO" id="GO:0034599">
    <property type="term" value="P:cellular response to oxidative stress"/>
    <property type="evidence" value="ECO:0007669"/>
    <property type="project" value="TreeGrafter"/>
</dbReference>
<dbReference type="GO" id="GO:0005737">
    <property type="term" value="C:cytoplasm"/>
    <property type="evidence" value="ECO:0007669"/>
    <property type="project" value="TreeGrafter"/>
</dbReference>
<accession>V7BHR8</accession>
<dbReference type="STRING" id="3885.V7BHR8"/>
<comment type="similarity">
    <text evidence="1">Belongs to the glutaredoxin family. CPYC subfamily.</text>
</comment>
<evidence type="ECO:0000256" key="3">
    <source>
        <dbReference type="SAM" id="MobiDB-lite"/>
    </source>
</evidence>
<dbReference type="PANTHER" id="PTHR45694:SF18">
    <property type="entry name" value="GLUTAREDOXIN-1-RELATED"/>
    <property type="match status" value="1"/>
</dbReference>
<dbReference type="Proteomes" id="UP000000226">
    <property type="component" value="Chromosome 7"/>
</dbReference>
<protein>
    <recommendedName>
        <fullName evidence="4">Glutaredoxin domain-containing protein</fullName>
    </recommendedName>
</protein>
<dbReference type="CDD" id="cd03419">
    <property type="entry name" value="GRX_GRXh_1_2_like"/>
    <property type="match status" value="1"/>
</dbReference>
<dbReference type="Pfam" id="PF00462">
    <property type="entry name" value="Glutaredoxin"/>
    <property type="match status" value="1"/>
</dbReference>
<dbReference type="EMBL" id="CM002294">
    <property type="protein sequence ID" value="ESW16423.1"/>
    <property type="molecule type" value="Genomic_DNA"/>
</dbReference>
<dbReference type="PANTHER" id="PTHR45694">
    <property type="entry name" value="GLUTAREDOXIN 2"/>
    <property type="match status" value="1"/>
</dbReference>
<dbReference type="InterPro" id="IPR014025">
    <property type="entry name" value="Glutaredoxin_subgr"/>
</dbReference>
<dbReference type="PROSITE" id="PS51354">
    <property type="entry name" value="GLUTAREDOXIN_2"/>
    <property type="match status" value="1"/>
</dbReference>
<dbReference type="InterPro" id="IPR002109">
    <property type="entry name" value="Glutaredoxin"/>
</dbReference>
<evidence type="ECO:0000256" key="2">
    <source>
        <dbReference type="ARBA" id="ARBA00023284"/>
    </source>
</evidence>
<dbReference type="InterPro" id="IPR036249">
    <property type="entry name" value="Thioredoxin-like_sf"/>
</dbReference>
<sequence length="226" mass="25191">MHSALTKISEVEEDKEENEGEKKKKNEKKGYVRRKEEKKRTEVKKYYSMALVLGNVVLLSLSNFKPSKNLSFSSSSSFSVTKHLFPHSRPITSINASPTPNRHLPSVRATSSSSSSFGSRLEDTINKTVAENPVVVYSKTWCSYSSEVKSLFKKLGVNPLVFELDEMGPQGPQLQKGLERITGQHTVPNVFIGGKHIGGCSDTMKLYRKGELEPLLSEAKTKNPEN</sequence>
<dbReference type="Gramene" id="ESW16423">
    <property type="protein sequence ID" value="ESW16423"/>
    <property type="gene ID" value="PHAVU_007G155300g"/>
</dbReference>
<evidence type="ECO:0000313" key="5">
    <source>
        <dbReference type="EMBL" id="ESW16423.1"/>
    </source>
</evidence>
<gene>
    <name evidence="5" type="ORF">PHAVU_007G155300g</name>
</gene>
<name>V7BHR8_PHAVU</name>
<keyword evidence="6" id="KW-1185">Reference proteome</keyword>
<feature type="region of interest" description="Disordered" evidence="3">
    <location>
        <begin position="91"/>
        <end position="115"/>
    </location>
</feature>
<dbReference type="FunFam" id="3.40.30.10:FF:000217">
    <property type="entry name" value="Glutaredoxin-C5 chloroplastic"/>
    <property type="match status" value="1"/>
</dbReference>
<dbReference type="InterPro" id="IPR011899">
    <property type="entry name" value="Glutaredoxin_euk/vir"/>
</dbReference>
<dbReference type="NCBIfam" id="TIGR02180">
    <property type="entry name" value="GRX_euk"/>
    <property type="match status" value="1"/>
</dbReference>
<feature type="compositionally biased region" description="Basic and acidic residues" evidence="3">
    <location>
        <begin position="20"/>
        <end position="41"/>
    </location>
</feature>
<evidence type="ECO:0000313" key="6">
    <source>
        <dbReference type="Proteomes" id="UP000000226"/>
    </source>
</evidence>
<evidence type="ECO:0000256" key="1">
    <source>
        <dbReference type="ARBA" id="ARBA00007190"/>
    </source>
</evidence>
<feature type="region of interest" description="Disordered" evidence="3">
    <location>
        <begin position="1"/>
        <end position="41"/>
    </location>
</feature>
<reference evidence="6" key="1">
    <citation type="journal article" date="2014" name="Nat. Genet.">
        <title>A reference genome for common bean and genome-wide analysis of dual domestications.</title>
        <authorList>
            <person name="Schmutz J."/>
            <person name="McClean P.E."/>
            <person name="Mamidi S."/>
            <person name="Wu G.A."/>
            <person name="Cannon S.B."/>
            <person name="Grimwood J."/>
            <person name="Jenkins J."/>
            <person name="Shu S."/>
            <person name="Song Q."/>
            <person name="Chavarro C."/>
            <person name="Torres-Torres M."/>
            <person name="Geffroy V."/>
            <person name="Moghaddam S.M."/>
            <person name="Gao D."/>
            <person name="Abernathy B."/>
            <person name="Barry K."/>
            <person name="Blair M."/>
            <person name="Brick M.A."/>
            <person name="Chovatia M."/>
            <person name="Gepts P."/>
            <person name="Goodstein D.M."/>
            <person name="Gonzales M."/>
            <person name="Hellsten U."/>
            <person name="Hyten D.L."/>
            <person name="Jia G."/>
            <person name="Kelly J.D."/>
            <person name="Kudrna D."/>
            <person name="Lee R."/>
            <person name="Richard M.M."/>
            <person name="Miklas P.N."/>
            <person name="Osorno J.M."/>
            <person name="Rodrigues J."/>
            <person name="Thareau V."/>
            <person name="Urrea C.A."/>
            <person name="Wang M."/>
            <person name="Yu Y."/>
            <person name="Zhang M."/>
            <person name="Wing R.A."/>
            <person name="Cregan P.B."/>
            <person name="Rokhsar D.S."/>
            <person name="Jackson S.A."/>
        </authorList>
    </citation>
    <scope>NUCLEOTIDE SEQUENCE [LARGE SCALE GENOMIC DNA]</scope>
    <source>
        <strain evidence="6">cv. G19833</strain>
    </source>
</reference>
<proteinExistence type="inferred from homology"/>
<dbReference type="PRINTS" id="PR00160">
    <property type="entry name" value="GLUTAREDOXIN"/>
</dbReference>
<dbReference type="AlphaFoldDB" id="V7BHR8"/>
<dbReference type="SUPFAM" id="SSF52833">
    <property type="entry name" value="Thioredoxin-like"/>
    <property type="match status" value="1"/>
</dbReference>
<dbReference type="Gene3D" id="3.40.30.10">
    <property type="entry name" value="Glutaredoxin"/>
    <property type="match status" value="1"/>
</dbReference>
<organism evidence="5 6">
    <name type="scientific">Phaseolus vulgaris</name>
    <name type="common">Kidney bean</name>
    <name type="synonym">French bean</name>
    <dbReference type="NCBI Taxonomy" id="3885"/>
    <lineage>
        <taxon>Eukaryota</taxon>
        <taxon>Viridiplantae</taxon>
        <taxon>Streptophyta</taxon>
        <taxon>Embryophyta</taxon>
        <taxon>Tracheophyta</taxon>
        <taxon>Spermatophyta</taxon>
        <taxon>Magnoliopsida</taxon>
        <taxon>eudicotyledons</taxon>
        <taxon>Gunneridae</taxon>
        <taxon>Pentapetalae</taxon>
        <taxon>rosids</taxon>
        <taxon>fabids</taxon>
        <taxon>Fabales</taxon>
        <taxon>Fabaceae</taxon>
        <taxon>Papilionoideae</taxon>
        <taxon>50 kb inversion clade</taxon>
        <taxon>NPAAA clade</taxon>
        <taxon>indigoferoid/millettioid clade</taxon>
        <taxon>Phaseoleae</taxon>
        <taxon>Phaseolus</taxon>
    </lineage>
</organism>
<dbReference type="OrthoDB" id="418495at2759"/>
<feature type="compositionally biased region" description="Polar residues" evidence="3">
    <location>
        <begin position="91"/>
        <end position="100"/>
    </location>
</feature>
<dbReference type="eggNOG" id="KOG1752">
    <property type="taxonomic scope" value="Eukaryota"/>
</dbReference>
<evidence type="ECO:0000259" key="4">
    <source>
        <dbReference type="Pfam" id="PF00462"/>
    </source>
</evidence>